<evidence type="ECO:0000256" key="4">
    <source>
        <dbReference type="ARBA" id="ARBA00007970"/>
    </source>
</evidence>
<evidence type="ECO:0000256" key="1">
    <source>
        <dbReference type="ARBA" id="ARBA00001933"/>
    </source>
</evidence>
<accession>A0A7Y0FKZ1</accession>
<evidence type="ECO:0000256" key="11">
    <source>
        <dbReference type="ARBA" id="ARBA00047481"/>
    </source>
</evidence>
<evidence type="ECO:0000256" key="9">
    <source>
        <dbReference type="ARBA" id="ARBA00022898"/>
    </source>
</evidence>
<comment type="subunit">
    <text evidence="5 12">Homodimer.</text>
</comment>
<dbReference type="GO" id="GO:0000105">
    <property type="term" value="P:L-histidine biosynthetic process"/>
    <property type="evidence" value="ECO:0007669"/>
    <property type="project" value="UniProtKB-UniRule"/>
</dbReference>
<organism evidence="14 15">
    <name type="scientific">Hymenobacter polaris</name>
    <dbReference type="NCBI Taxonomy" id="2682546"/>
    <lineage>
        <taxon>Bacteria</taxon>
        <taxon>Pseudomonadati</taxon>
        <taxon>Bacteroidota</taxon>
        <taxon>Cytophagia</taxon>
        <taxon>Cytophagales</taxon>
        <taxon>Hymenobacteraceae</taxon>
        <taxon>Hymenobacter</taxon>
    </lineage>
</organism>
<evidence type="ECO:0000256" key="3">
    <source>
        <dbReference type="ARBA" id="ARBA00005189"/>
    </source>
</evidence>
<keyword evidence="8 12" id="KW-0808">Transferase</keyword>
<dbReference type="InterPro" id="IPR015421">
    <property type="entry name" value="PyrdxlP-dep_Trfase_major"/>
</dbReference>
<dbReference type="RefSeq" id="WP_169529580.1">
    <property type="nucleotide sequence ID" value="NZ_JABBGH010000001.1"/>
</dbReference>
<feature type="domain" description="Aminotransferase class I/classII large" evidence="13">
    <location>
        <begin position="47"/>
        <end position="344"/>
    </location>
</feature>
<feature type="modified residue" description="N6-(pyridoxal phosphate)lysine" evidence="12">
    <location>
        <position position="209"/>
    </location>
</feature>
<dbReference type="CDD" id="cd00609">
    <property type="entry name" value="AAT_like"/>
    <property type="match status" value="1"/>
</dbReference>
<dbReference type="UniPathway" id="UPA00031">
    <property type="reaction ID" value="UER00012"/>
</dbReference>
<evidence type="ECO:0000256" key="5">
    <source>
        <dbReference type="ARBA" id="ARBA00011738"/>
    </source>
</evidence>
<comment type="pathway">
    <text evidence="2 12">Amino-acid biosynthesis; L-histidine biosynthesis; L-histidine from 5-phospho-alpha-D-ribose 1-diphosphate: step 7/9.</text>
</comment>
<dbReference type="InterPro" id="IPR005861">
    <property type="entry name" value="HisP_aminotrans"/>
</dbReference>
<keyword evidence="6 12" id="KW-0032">Aminotransferase</keyword>
<dbReference type="GO" id="GO:0030170">
    <property type="term" value="F:pyridoxal phosphate binding"/>
    <property type="evidence" value="ECO:0007669"/>
    <property type="project" value="InterPro"/>
</dbReference>
<dbReference type="PANTHER" id="PTHR42885:SF2">
    <property type="entry name" value="HISTIDINOL-PHOSPHATE AMINOTRANSFERASE"/>
    <property type="match status" value="1"/>
</dbReference>
<evidence type="ECO:0000256" key="8">
    <source>
        <dbReference type="ARBA" id="ARBA00022679"/>
    </source>
</evidence>
<name>A0A7Y0FKZ1_9BACT</name>
<dbReference type="InterPro" id="IPR004839">
    <property type="entry name" value="Aminotransferase_I/II_large"/>
</dbReference>
<protein>
    <recommendedName>
        <fullName evidence="12">Histidinol-phosphate aminotransferase</fullName>
        <ecNumber evidence="12">2.6.1.9</ecNumber>
    </recommendedName>
    <alternativeName>
        <fullName evidence="12">Imidazole acetol-phosphate transaminase</fullName>
    </alternativeName>
</protein>
<dbReference type="InterPro" id="IPR001917">
    <property type="entry name" value="Aminotrans_II_pyridoxalP_BS"/>
</dbReference>
<dbReference type="HAMAP" id="MF_01023">
    <property type="entry name" value="HisC_aminotrans_2"/>
    <property type="match status" value="1"/>
</dbReference>
<dbReference type="EC" id="2.6.1.9" evidence="12"/>
<keyword evidence="9 12" id="KW-0663">Pyridoxal phosphate</keyword>
<dbReference type="InterPro" id="IPR015422">
    <property type="entry name" value="PyrdxlP-dep_Trfase_small"/>
</dbReference>
<keyword evidence="15" id="KW-1185">Reference proteome</keyword>
<comment type="cofactor">
    <cofactor evidence="1 12">
        <name>pyridoxal 5'-phosphate</name>
        <dbReference type="ChEBI" id="CHEBI:597326"/>
    </cofactor>
</comment>
<dbReference type="EMBL" id="JABBGH010000001">
    <property type="protein sequence ID" value="NML64272.1"/>
    <property type="molecule type" value="Genomic_DNA"/>
</dbReference>
<proteinExistence type="inferred from homology"/>
<evidence type="ECO:0000256" key="12">
    <source>
        <dbReference type="HAMAP-Rule" id="MF_01023"/>
    </source>
</evidence>
<comment type="catalytic activity">
    <reaction evidence="11 12">
        <text>L-histidinol phosphate + 2-oxoglutarate = 3-(imidazol-4-yl)-2-oxopropyl phosphate + L-glutamate</text>
        <dbReference type="Rhea" id="RHEA:23744"/>
        <dbReference type="ChEBI" id="CHEBI:16810"/>
        <dbReference type="ChEBI" id="CHEBI:29985"/>
        <dbReference type="ChEBI" id="CHEBI:57766"/>
        <dbReference type="ChEBI" id="CHEBI:57980"/>
        <dbReference type="EC" id="2.6.1.9"/>
    </reaction>
</comment>
<dbReference type="PROSITE" id="PS00599">
    <property type="entry name" value="AA_TRANSFER_CLASS_2"/>
    <property type="match status" value="1"/>
</dbReference>
<dbReference type="Gene3D" id="3.90.1150.10">
    <property type="entry name" value="Aspartate Aminotransferase, domain 1"/>
    <property type="match status" value="1"/>
</dbReference>
<keyword evidence="10 12" id="KW-0368">Histidine biosynthesis</keyword>
<dbReference type="AlphaFoldDB" id="A0A7Y0FKZ1"/>
<keyword evidence="7 12" id="KW-0028">Amino-acid biosynthesis</keyword>
<evidence type="ECO:0000259" key="13">
    <source>
        <dbReference type="Pfam" id="PF00155"/>
    </source>
</evidence>
<evidence type="ECO:0000313" key="15">
    <source>
        <dbReference type="Proteomes" id="UP000559626"/>
    </source>
</evidence>
<evidence type="ECO:0000256" key="7">
    <source>
        <dbReference type="ARBA" id="ARBA00022605"/>
    </source>
</evidence>
<evidence type="ECO:0000313" key="14">
    <source>
        <dbReference type="EMBL" id="NML64272.1"/>
    </source>
</evidence>
<evidence type="ECO:0000256" key="10">
    <source>
        <dbReference type="ARBA" id="ARBA00023102"/>
    </source>
</evidence>
<comment type="pathway">
    <text evidence="3">Lipid metabolism.</text>
</comment>
<evidence type="ECO:0000256" key="6">
    <source>
        <dbReference type="ARBA" id="ARBA00022576"/>
    </source>
</evidence>
<comment type="similarity">
    <text evidence="4 12">Belongs to the class-II pyridoxal-phosphate-dependent aminotransferase family. Histidinol-phosphate aminotransferase subfamily.</text>
</comment>
<evidence type="ECO:0000256" key="2">
    <source>
        <dbReference type="ARBA" id="ARBA00005011"/>
    </source>
</evidence>
<dbReference type="GO" id="GO:0004400">
    <property type="term" value="F:histidinol-phosphate transaminase activity"/>
    <property type="evidence" value="ECO:0007669"/>
    <property type="project" value="UniProtKB-UniRule"/>
</dbReference>
<reference evidence="14 15" key="1">
    <citation type="submission" date="2020-04" db="EMBL/GenBank/DDBJ databases">
        <title>Hymenobacter polaris sp. nov., isolated from Arctic soil.</title>
        <authorList>
            <person name="Dahal R.H."/>
        </authorList>
    </citation>
    <scope>NUCLEOTIDE SEQUENCE [LARGE SCALE GENOMIC DNA]</scope>
    <source>
        <strain evidence="14 15">RP-2-7</strain>
    </source>
</reference>
<dbReference type="InterPro" id="IPR015424">
    <property type="entry name" value="PyrdxlP-dep_Trfase"/>
</dbReference>
<dbReference type="Gene3D" id="3.40.640.10">
    <property type="entry name" value="Type I PLP-dependent aspartate aminotransferase-like (Major domain)"/>
    <property type="match status" value="1"/>
</dbReference>
<sequence>MFDLASLIRPNVRAMKPYSSARDEFQGEARVMLDANENSLGSAGPAEYNRYPDPHQRAVKAALAPLKGVAPAQIFLSNGSDEVIDLLVRLVARPGQDRILSTPPTFGMYEVAAALNDVELERVPLDADYQLSAEAVRQIVASDAKIAFLCSPNNPTGNALRPADVEAVLRGFRGLVVVDEAYGDFAEQPSWLTRLGEFENLVVLQTFSKAWGLAGIRLGMAFASAELIAYLSRIKMPYNVSENTQRLALGALADTSRFEALRQELLQGRTWLRQTLGELPIVDHIFPSDANFLLTRFQPDAGAVYQHLLGQGIVVRRPSQAACAGTLRLTVGTPAENEALVAALRTFTK</sequence>
<dbReference type="SUPFAM" id="SSF53383">
    <property type="entry name" value="PLP-dependent transferases"/>
    <property type="match status" value="1"/>
</dbReference>
<dbReference type="NCBIfam" id="TIGR01141">
    <property type="entry name" value="hisC"/>
    <property type="match status" value="1"/>
</dbReference>
<dbReference type="PANTHER" id="PTHR42885">
    <property type="entry name" value="HISTIDINOL-PHOSPHATE AMINOTRANSFERASE-RELATED"/>
    <property type="match status" value="1"/>
</dbReference>
<gene>
    <name evidence="12 14" type="primary">hisC</name>
    <name evidence="14" type="ORF">HHL22_03540</name>
</gene>
<dbReference type="Proteomes" id="UP000559626">
    <property type="component" value="Unassembled WGS sequence"/>
</dbReference>
<comment type="caution">
    <text evidence="14">The sequence shown here is derived from an EMBL/GenBank/DDBJ whole genome shotgun (WGS) entry which is preliminary data.</text>
</comment>
<dbReference type="Pfam" id="PF00155">
    <property type="entry name" value="Aminotran_1_2"/>
    <property type="match status" value="1"/>
</dbReference>